<proteinExistence type="predicted"/>
<evidence type="ECO:0000313" key="5">
    <source>
        <dbReference type="EMBL" id="TYK34603.1"/>
    </source>
</evidence>
<keyword evidence="5" id="KW-0645">Protease</keyword>
<keyword evidence="5" id="KW-0482">Metalloprotease</keyword>
<keyword evidence="6" id="KW-1185">Reference proteome</keyword>
<feature type="chain" id="PRO_5030116532" evidence="1">
    <location>
        <begin position="22"/>
        <end position="854"/>
    </location>
</feature>
<dbReference type="EMBL" id="VKLW01000006">
    <property type="protein sequence ID" value="TYK34603.1"/>
    <property type="molecule type" value="Genomic_DNA"/>
</dbReference>
<dbReference type="SUPFAM" id="SSF55486">
    <property type="entry name" value="Metalloproteases ('zincins'), catalytic domain"/>
    <property type="match status" value="1"/>
</dbReference>
<name>A0A5D3FWZ8_9BACE</name>
<dbReference type="InterPro" id="IPR032534">
    <property type="entry name" value="EcxA_zinc-bd"/>
</dbReference>
<evidence type="ECO:0000313" key="6">
    <source>
        <dbReference type="Proteomes" id="UP000324383"/>
    </source>
</evidence>
<evidence type="ECO:0000259" key="3">
    <source>
        <dbReference type="Pfam" id="PF17148"/>
    </source>
</evidence>
<feature type="domain" description="EcxA zinc-binding" evidence="2">
    <location>
        <begin position="423"/>
        <end position="732"/>
    </location>
</feature>
<dbReference type="GO" id="GO:0008237">
    <property type="term" value="F:metallopeptidase activity"/>
    <property type="evidence" value="ECO:0007669"/>
    <property type="project" value="UniProtKB-KW"/>
</dbReference>
<comment type="caution">
    <text evidence="5">The sequence shown here is derived from an EMBL/GenBank/DDBJ whole genome shotgun (WGS) entry which is preliminary data.</text>
</comment>
<dbReference type="AlphaFoldDB" id="A0A5D3FWZ8"/>
<dbReference type="PANTHER" id="PTHR38478:SF1">
    <property type="entry name" value="ZINC DEPENDENT METALLOPROTEASE DOMAIN LIPOPROTEIN"/>
    <property type="match status" value="1"/>
</dbReference>
<dbReference type="InterPro" id="IPR033413">
    <property type="entry name" value="DUF5117"/>
</dbReference>
<dbReference type="Pfam" id="PF16313">
    <property type="entry name" value="DUF4953"/>
    <property type="match status" value="1"/>
</dbReference>
<dbReference type="InterPro" id="IPR033428">
    <property type="entry name" value="DUF5118"/>
</dbReference>
<dbReference type="Pfam" id="PF17162">
    <property type="entry name" value="DUF5118"/>
    <property type="match status" value="1"/>
</dbReference>
<dbReference type="CDD" id="cd04276">
    <property type="entry name" value="ZnMc_MMP_like_2"/>
    <property type="match status" value="1"/>
</dbReference>
<reference evidence="5 6" key="1">
    <citation type="submission" date="2019-07" db="EMBL/GenBank/DDBJ databases">
        <title>Draft Genome Sequences of Bacteroides pyogenes Strains Isolated from the Uterus Holstein Dairy Cows with Metritis.</title>
        <authorList>
            <person name="Cunha F."/>
            <person name="Galvao K.N."/>
            <person name="Jeon S.J."/>
            <person name="Jeong K.C."/>
        </authorList>
    </citation>
    <scope>NUCLEOTIDE SEQUENCE [LARGE SCALE GENOMIC DNA]</scope>
    <source>
        <strain evidence="5 6">KG-31</strain>
    </source>
</reference>
<dbReference type="InterPro" id="IPR034032">
    <property type="entry name" value="Zn_MMP-like_bac"/>
</dbReference>
<evidence type="ECO:0000259" key="4">
    <source>
        <dbReference type="Pfam" id="PF17162"/>
    </source>
</evidence>
<feature type="signal peptide" evidence="1">
    <location>
        <begin position="1"/>
        <end position="21"/>
    </location>
</feature>
<feature type="domain" description="DUF5118" evidence="4">
    <location>
        <begin position="45"/>
        <end position="92"/>
    </location>
</feature>
<sequence length="854" mass="96314">MRVALIVLFLLGSLSTQTVYAKKKNKKTTQDTLAVKKKEPEGMADYKKAIKDATTAKGLFTTHLNKDNKLYFELADSVFSRYYILANRIAETSNTHDFVSGQMATRPILIRFSKDNNKVYMHLVQKDNTVSPSDPIAVSFSRNFADPVLKAFKIAGKNGNNVLIDVTPFFGGNETSISPIKPDSPVAKLLGGPKSLKGSFVADASGITGVKTFPKNIEIKSMLSFNLTPLNQPYTVMMHRSLFVLPDNPMKVRLQDNRVGFFNSGKKHFTSDKDKIVERSYIHRWRLEPREEDKEKYFNGELVEPAKPIVFYVDTAFPQKWRATVKQGIEDWNSAFEAAGFKNAIKAMDYPKNDPSFDPDDMRYSCVKYAVTGIANAMGPSHVDPRTGEILTADVIWYHNVVSLLHNWRFTQTAAVDARARKAVFDDELMSESMRYVAAHEIGHTLGLMHNMGASYSFPVDSLRNPSFTQKYGTTPSIMDYARNNFIAQPGDFEKGVRLTPPVLGVYDIYAINWGYRLIKGAATPEEEKATLNAWIKEKQHDRMYEFGAQQVFGTIDPTAQSEDLGNDHIKAGDYAISNLKIIMKNLEKWTYREGDTYNDVETIYQEVVKQYARHLRHAMPYIGGVRFQEIRQGEEGYAKNYVDKQAQKAALVWLVNQARTYNSWLTPQALIAKLGLDSNINNKLQQSVIGALFGSSSLFRILEGEKVDPTKNYTLEQYLNDAVNEVFKPTLQGKQLTEEDLNLQSAAIALLIKNSGLNASEKKGISIMAAYQEVLEAADEPALPCSHSHEDHSFTRINFGLPTLPAEVQGPLMTGQLKRISQLYKQRKATTAHKATREFYDYQILQIDKLFKL</sequence>
<keyword evidence="5" id="KW-0378">Hydrolase</keyword>
<accession>A0A5D3FWZ8</accession>
<feature type="domain" description="DUF5117" evidence="3">
    <location>
        <begin position="103"/>
        <end position="290"/>
    </location>
</feature>
<dbReference type="Pfam" id="PF17148">
    <property type="entry name" value="DUF5117"/>
    <property type="match status" value="1"/>
</dbReference>
<dbReference type="Gene3D" id="3.40.390.10">
    <property type="entry name" value="Collagenase (Catalytic Domain)"/>
    <property type="match status" value="1"/>
</dbReference>
<evidence type="ECO:0000259" key="2">
    <source>
        <dbReference type="Pfam" id="PF16313"/>
    </source>
</evidence>
<dbReference type="RefSeq" id="WP_148727893.1">
    <property type="nucleotide sequence ID" value="NZ_CP197398.1"/>
</dbReference>
<dbReference type="InterPro" id="IPR024079">
    <property type="entry name" value="MetalloPept_cat_dom_sf"/>
</dbReference>
<keyword evidence="1" id="KW-0732">Signal</keyword>
<dbReference type="PANTHER" id="PTHR38478">
    <property type="entry name" value="PEPTIDASE M1A AND M12B"/>
    <property type="match status" value="1"/>
</dbReference>
<organism evidence="5 6">
    <name type="scientific">Bacteroides pyogenes</name>
    <dbReference type="NCBI Taxonomy" id="310300"/>
    <lineage>
        <taxon>Bacteria</taxon>
        <taxon>Pseudomonadati</taxon>
        <taxon>Bacteroidota</taxon>
        <taxon>Bacteroidia</taxon>
        <taxon>Bacteroidales</taxon>
        <taxon>Bacteroidaceae</taxon>
        <taxon>Bacteroides</taxon>
    </lineage>
</organism>
<gene>
    <name evidence="5" type="ORF">FNJ60_03685</name>
</gene>
<dbReference type="Proteomes" id="UP000324383">
    <property type="component" value="Unassembled WGS sequence"/>
</dbReference>
<dbReference type="GO" id="GO:0006508">
    <property type="term" value="P:proteolysis"/>
    <property type="evidence" value="ECO:0007669"/>
    <property type="project" value="UniProtKB-KW"/>
</dbReference>
<protein>
    <submittedName>
        <fullName evidence="5">Zinc-dependent metalloprotease</fullName>
    </submittedName>
</protein>
<evidence type="ECO:0000256" key="1">
    <source>
        <dbReference type="SAM" id="SignalP"/>
    </source>
</evidence>